<evidence type="ECO:0000313" key="2">
    <source>
        <dbReference type="EMBL" id="MCD2423594.1"/>
    </source>
</evidence>
<name>A0ABS8PR88_9BACT</name>
<keyword evidence="1" id="KW-0732">Signal</keyword>
<evidence type="ECO:0000313" key="3">
    <source>
        <dbReference type="Proteomes" id="UP001199816"/>
    </source>
</evidence>
<dbReference type="Proteomes" id="UP001199816">
    <property type="component" value="Unassembled WGS sequence"/>
</dbReference>
<dbReference type="Gene3D" id="3.40.50.2300">
    <property type="match status" value="2"/>
</dbReference>
<sequence>MKKLSLFVLLALCQVMAVTAQVAGLQRHKMAIFTPLYLDDAFGADGSYNYSGKSFPKASIPGLEFYHGASMAIDSLNQLSLPLDIYIYDSKSAKMSLESQVNKAAADGVELIIANCAISELDRLSKLAASKRIALVNAVVPNDGNVRDNPYFVVMNPTLPTQGEQIYAYLKKNYPGQQIIYLTRKGASENYLRSVFETLNKLDRTTAMHIKFTDVKDSLSQAQITANLFTDRPSLFVIGSLDNSFSEKLLTQLSRLSKTYPRITIMGMPTWDNLNFSKYKGLDLVYSTPFYSSRLDAASRNIISYYNAKMYARPSDLVFRSYDLTYRFGRLLNQYGKNLAAMLASKEYRVFYDYDIQPVSKINQLDYYENKKLYFLEYSNGSFKRVR</sequence>
<protein>
    <submittedName>
        <fullName evidence="2">Amino acid ABC transporter substrate-binding protein</fullName>
    </submittedName>
</protein>
<keyword evidence="3" id="KW-1185">Reference proteome</keyword>
<proteinExistence type="predicted"/>
<evidence type="ECO:0000256" key="1">
    <source>
        <dbReference type="SAM" id="SignalP"/>
    </source>
</evidence>
<dbReference type="InterPro" id="IPR028082">
    <property type="entry name" value="Peripla_BP_I"/>
</dbReference>
<dbReference type="SUPFAM" id="SSF53822">
    <property type="entry name" value="Periplasmic binding protein-like I"/>
    <property type="match status" value="1"/>
</dbReference>
<comment type="caution">
    <text evidence="2">The sequence shown here is derived from an EMBL/GenBank/DDBJ whole genome shotgun (WGS) entry which is preliminary data.</text>
</comment>
<feature type="signal peptide" evidence="1">
    <location>
        <begin position="1"/>
        <end position="20"/>
    </location>
</feature>
<organism evidence="2 3">
    <name type="scientific">Niabella pedocola</name>
    <dbReference type="NCBI Taxonomy" id="1752077"/>
    <lineage>
        <taxon>Bacteria</taxon>
        <taxon>Pseudomonadati</taxon>
        <taxon>Bacteroidota</taxon>
        <taxon>Chitinophagia</taxon>
        <taxon>Chitinophagales</taxon>
        <taxon>Chitinophagaceae</taxon>
        <taxon>Niabella</taxon>
    </lineage>
</organism>
<accession>A0ABS8PR88</accession>
<reference evidence="2 3" key="1">
    <citation type="submission" date="2021-11" db="EMBL/GenBank/DDBJ databases">
        <title>Genomic of Niabella pedocola.</title>
        <authorList>
            <person name="Wu T."/>
        </authorList>
    </citation>
    <scope>NUCLEOTIDE SEQUENCE [LARGE SCALE GENOMIC DNA]</scope>
    <source>
        <strain evidence="2 3">JCM 31011</strain>
    </source>
</reference>
<feature type="chain" id="PRO_5045915268" evidence="1">
    <location>
        <begin position="21"/>
        <end position="387"/>
    </location>
</feature>
<gene>
    <name evidence="2" type="ORF">LQ567_12535</name>
</gene>
<dbReference type="EMBL" id="JAJNEC010000005">
    <property type="protein sequence ID" value="MCD2423594.1"/>
    <property type="molecule type" value="Genomic_DNA"/>
</dbReference>
<dbReference type="RefSeq" id="WP_231004855.1">
    <property type="nucleotide sequence ID" value="NZ_JAJNEC010000005.1"/>
</dbReference>